<dbReference type="InterPro" id="IPR012373">
    <property type="entry name" value="Ferrdict_sens_TM"/>
</dbReference>
<dbReference type="InterPro" id="IPR032508">
    <property type="entry name" value="FecR_C"/>
</dbReference>
<dbReference type="PIRSF" id="PIRSF018266">
    <property type="entry name" value="FecR"/>
    <property type="match status" value="1"/>
</dbReference>
<evidence type="ECO:0000313" key="4">
    <source>
        <dbReference type="Proteomes" id="UP000552864"/>
    </source>
</evidence>
<evidence type="ECO:0000313" key="3">
    <source>
        <dbReference type="EMBL" id="NLR82312.1"/>
    </source>
</evidence>
<dbReference type="PANTHER" id="PTHR30273:SF2">
    <property type="entry name" value="PROTEIN FECR"/>
    <property type="match status" value="1"/>
</dbReference>
<protein>
    <submittedName>
        <fullName evidence="3">DUF4974 domain-containing protein</fullName>
    </submittedName>
</protein>
<dbReference type="Pfam" id="PF16344">
    <property type="entry name" value="FecR_C"/>
    <property type="match status" value="1"/>
</dbReference>
<sequence length="316" mass="35135">MDQFKQPNDIKSLLKRYLLQQTTAEENKRVNHWYDQLPDSAQSGLSEEERAALQKSILQQVHAATAPVKPLRRWLSYAAAVLAVVGVAGYLYRTSDAAPEIVQTGNAVTRRIVLPDSSIVVLNAGSRLSIDAAFGKTARNLSLEGEAFFDVKSDPNRPFRVHYKQLTTTVVGTAFNIRAYPNEQLAKIAVASGGVKVMINEDGEHASLLKQHETLQYSTSTGSVVKGFEDPQVIGQWQKRILSFNGNTLPEIVAEISRQYPDKIRLYSTAADTIRYSIVFRQEKLTNILHVLAGLTGITYKNAARQINIYSKTYGH</sequence>
<feature type="domain" description="FecR protein" evidence="1">
    <location>
        <begin position="102"/>
        <end position="196"/>
    </location>
</feature>
<feature type="domain" description="Protein FecR C-terminal" evidence="2">
    <location>
        <begin position="242"/>
        <end position="308"/>
    </location>
</feature>
<dbReference type="GO" id="GO:0016989">
    <property type="term" value="F:sigma factor antagonist activity"/>
    <property type="evidence" value="ECO:0007669"/>
    <property type="project" value="TreeGrafter"/>
</dbReference>
<dbReference type="EMBL" id="JABAHZ010000009">
    <property type="protein sequence ID" value="NLR82312.1"/>
    <property type="molecule type" value="Genomic_DNA"/>
</dbReference>
<evidence type="ECO:0000259" key="1">
    <source>
        <dbReference type="Pfam" id="PF04773"/>
    </source>
</evidence>
<dbReference type="RefSeq" id="WP_168742277.1">
    <property type="nucleotide sequence ID" value="NZ_JABAHZ010000009.1"/>
</dbReference>
<evidence type="ECO:0000259" key="2">
    <source>
        <dbReference type="Pfam" id="PF16344"/>
    </source>
</evidence>
<dbReference type="Pfam" id="PF04773">
    <property type="entry name" value="FecR"/>
    <property type="match status" value="1"/>
</dbReference>
<dbReference type="PANTHER" id="PTHR30273">
    <property type="entry name" value="PERIPLASMIC SIGNAL SENSOR AND SIGMA FACTOR ACTIVATOR FECR-RELATED"/>
    <property type="match status" value="1"/>
</dbReference>
<reference evidence="3 4" key="1">
    <citation type="submission" date="2020-04" db="EMBL/GenBank/DDBJ databases">
        <authorList>
            <person name="Yin C."/>
        </authorList>
    </citation>
    <scope>NUCLEOTIDE SEQUENCE [LARGE SCALE GENOMIC DNA]</scope>
    <source>
        <strain evidence="3 4">Ak56</strain>
    </source>
</reference>
<dbReference type="AlphaFoldDB" id="A0A847SXK0"/>
<name>A0A847SXK0_9BACT</name>
<dbReference type="Proteomes" id="UP000552864">
    <property type="component" value="Unassembled WGS sequence"/>
</dbReference>
<gene>
    <name evidence="3" type="ORF">HGH91_27090</name>
</gene>
<keyword evidence="4" id="KW-1185">Reference proteome</keyword>
<organism evidence="3 4">
    <name type="scientific">Chitinophaga eiseniae</name>
    <dbReference type="NCBI Taxonomy" id="634771"/>
    <lineage>
        <taxon>Bacteria</taxon>
        <taxon>Pseudomonadati</taxon>
        <taxon>Bacteroidota</taxon>
        <taxon>Chitinophagia</taxon>
        <taxon>Chitinophagales</taxon>
        <taxon>Chitinophagaceae</taxon>
        <taxon>Chitinophaga</taxon>
    </lineage>
</organism>
<dbReference type="InterPro" id="IPR006860">
    <property type="entry name" value="FecR"/>
</dbReference>
<proteinExistence type="predicted"/>
<dbReference type="Gene3D" id="3.55.50.30">
    <property type="match status" value="1"/>
</dbReference>
<dbReference type="Gene3D" id="2.60.120.1440">
    <property type="match status" value="1"/>
</dbReference>
<accession>A0A847SXK0</accession>
<comment type="caution">
    <text evidence="3">The sequence shown here is derived from an EMBL/GenBank/DDBJ whole genome shotgun (WGS) entry which is preliminary data.</text>
</comment>